<organism evidence="2 3">
    <name type="scientific">Perilla frutescens var. hirtella</name>
    <name type="common">Perilla citriodora</name>
    <name type="synonym">Perilla setoyensis</name>
    <dbReference type="NCBI Taxonomy" id="608512"/>
    <lineage>
        <taxon>Eukaryota</taxon>
        <taxon>Viridiplantae</taxon>
        <taxon>Streptophyta</taxon>
        <taxon>Embryophyta</taxon>
        <taxon>Tracheophyta</taxon>
        <taxon>Spermatophyta</taxon>
        <taxon>Magnoliopsida</taxon>
        <taxon>eudicotyledons</taxon>
        <taxon>Gunneridae</taxon>
        <taxon>Pentapetalae</taxon>
        <taxon>asterids</taxon>
        <taxon>lamiids</taxon>
        <taxon>Lamiales</taxon>
        <taxon>Lamiaceae</taxon>
        <taxon>Nepetoideae</taxon>
        <taxon>Elsholtzieae</taxon>
        <taxon>Perilla</taxon>
    </lineage>
</organism>
<feature type="region of interest" description="Disordered" evidence="1">
    <location>
        <begin position="1"/>
        <end position="23"/>
    </location>
</feature>
<accession>A0AAD4P4J4</accession>
<proteinExistence type="predicted"/>
<keyword evidence="3" id="KW-1185">Reference proteome</keyword>
<evidence type="ECO:0000313" key="2">
    <source>
        <dbReference type="EMBL" id="KAH6825670.1"/>
    </source>
</evidence>
<evidence type="ECO:0000313" key="3">
    <source>
        <dbReference type="Proteomes" id="UP001190926"/>
    </source>
</evidence>
<sequence length="120" mass="13075">MTKYSVTSIHNNRSEGGKQDDGQVNNQASFLFLLQRASLGPNNLSTLMVEGSPWQNLIEFISGELVELGECKDFRHVSREVEEVCDGCKEGEGNRNPPVVAAVGRSKGGGGEDYCLKDEV</sequence>
<reference evidence="2 3" key="1">
    <citation type="journal article" date="2021" name="Nat. Commun.">
        <title>Incipient diploidization of the medicinal plant Perilla within 10,000 years.</title>
        <authorList>
            <person name="Zhang Y."/>
            <person name="Shen Q."/>
            <person name="Leng L."/>
            <person name="Zhang D."/>
            <person name="Chen S."/>
            <person name="Shi Y."/>
            <person name="Ning Z."/>
            <person name="Chen S."/>
        </authorList>
    </citation>
    <scope>NUCLEOTIDE SEQUENCE [LARGE SCALE GENOMIC DNA]</scope>
    <source>
        <strain evidence="3">cv. PC099</strain>
    </source>
</reference>
<protein>
    <submittedName>
        <fullName evidence="2">Uncharacterized protein</fullName>
    </submittedName>
</protein>
<gene>
    <name evidence="2" type="ORF">C2S53_020288</name>
</gene>
<dbReference type="Proteomes" id="UP001190926">
    <property type="component" value="Unassembled WGS sequence"/>
</dbReference>
<feature type="compositionally biased region" description="Basic and acidic residues" evidence="1">
    <location>
        <begin position="12"/>
        <end position="21"/>
    </location>
</feature>
<evidence type="ECO:0000256" key="1">
    <source>
        <dbReference type="SAM" id="MobiDB-lite"/>
    </source>
</evidence>
<feature type="compositionally biased region" description="Polar residues" evidence="1">
    <location>
        <begin position="1"/>
        <end position="11"/>
    </location>
</feature>
<comment type="caution">
    <text evidence="2">The sequence shown here is derived from an EMBL/GenBank/DDBJ whole genome shotgun (WGS) entry which is preliminary data.</text>
</comment>
<name>A0AAD4P4J4_PERFH</name>
<dbReference type="EMBL" id="SDAM02000174">
    <property type="protein sequence ID" value="KAH6825670.1"/>
    <property type="molecule type" value="Genomic_DNA"/>
</dbReference>
<dbReference type="AlphaFoldDB" id="A0AAD4P4J4"/>